<dbReference type="Proteomes" id="UP001597560">
    <property type="component" value="Unassembled WGS sequence"/>
</dbReference>
<reference evidence="2" key="1">
    <citation type="journal article" date="2019" name="Int. J. Syst. Evol. Microbiol.">
        <title>The Global Catalogue of Microorganisms (GCM) 10K type strain sequencing project: providing services to taxonomists for standard genome sequencing and annotation.</title>
        <authorList>
            <consortium name="The Broad Institute Genomics Platform"/>
            <consortium name="The Broad Institute Genome Sequencing Center for Infectious Disease"/>
            <person name="Wu L."/>
            <person name="Ma J."/>
        </authorList>
    </citation>
    <scope>NUCLEOTIDE SEQUENCE [LARGE SCALE GENOMIC DNA]</scope>
    <source>
        <strain evidence="2">KCTC 23098</strain>
    </source>
</reference>
<protein>
    <submittedName>
        <fullName evidence="1">Uncharacterized protein</fullName>
    </submittedName>
</protein>
<name>A0ABW6AZ70_9SPHI</name>
<comment type="caution">
    <text evidence="1">The sequence shown here is derived from an EMBL/GenBank/DDBJ whole genome shotgun (WGS) entry which is preliminary data.</text>
</comment>
<evidence type="ECO:0000313" key="1">
    <source>
        <dbReference type="EMBL" id="MFD2961369.1"/>
    </source>
</evidence>
<proteinExistence type="predicted"/>
<dbReference type="RefSeq" id="WP_377609525.1">
    <property type="nucleotide sequence ID" value="NZ_JBHUPA010000002.1"/>
</dbReference>
<accession>A0ABW6AZ70</accession>
<evidence type="ECO:0000313" key="2">
    <source>
        <dbReference type="Proteomes" id="UP001597560"/>
    </source>
</evidence>
<gene>
    <name evidence="1" type="ORF">ACFS6J_06215</name>
</gene>
<organism evidence="1 2">
    <name type="scientific">Olivibacter jilunii</name>
    <dbReference type="NCBI Taxonomy" id="985016"/>
    <lineage>
        <taxon>Bacteria</taxon>
        <taxon>Pseudomonadati</taxon>
        <taxon>Bacteroidota</taxon>
        <taxon>Sphingobacteriia</taxon>
        <taxon>Sphingobacteriales</taxon>
        <taxon>Sphingobacteriaceae</taxon>
        <taxon>Olivibacter</taxon>
    </lineage>
</organism>
<keyword evidence="2" id="KW-1185">Reference proteome</keyword>
<dbReference type="EMBL" id="JBHUPA010000002">
    <property type="protein sequence ID" value="MFD2961369.1"/>
    <property type="molecule type" value="Genomic_DNA"/>
</dbReference>
<sequence>MANGLMIKLPVAATDNTLPKLPVALNSGSLVLIDNNKDMVDIDGFKALVDAASTGNPSLPLINRAADNAAALGISDASISVVCSASNKLLLSETTAKGGLHIAHNSVSTVGTGSRIAMSAGITSYLSNNRDHNIFAAVWARITRIGEARLQYLLNLGFNANNNFATINLSSTTTIGRGDIGVERVGNSETLGLIKAIAAGPFNQRNAEQSAAIGALLMSWFQSNVVGATGDGLILYRLYVEDLTVSGRTYEQAKFDDDAFYSSAITGRLAGDTWTNPI</sequence>